<protein>
    <submittedName>
        <fullName evidence="1">Uncharacterized protein</fullName>
    </submittedName>
</protein>
<proteinExistence type="predicted"/>
<evidence type="ECO:0000313" key="2">
    <source>
        <dbReference type="Proteomes" id="UP000037566"/>
    </source>
</evidence>
<dbReference type="Proteomes" id="UP000037566">
    <property type="component" value="Unassembled WGS sequence"/>
</dbReference>
<keyword evidence="2" id="KW-1185">Reference proteome</keyword>
<dbReference type="EMBL" id="LHUQ01000027">
    <property type="protein sequence ID" value="KON63524.1"/>
    <property type="molecule type" value="Genomic_DNA"/>
</dbReference>
<reference evidence="1" key="1">
    <citation type="submission" date="2015-08" db="EMBL/GenBank/DDBJ databases">
        <title>Draft genome sequence of Komagataeibacter europaeus CECT 8546 a cellulose producer strain from vinegar produced by the traditional method.</title>
        <authorList>
            <person name="Poehlein A."/>
            <person name="Valera M.J."/>
            <person name="Haack F.S."/>
            <person name="Mas A."/>
            <person name="Daniel R."/>
            <person name="Streit W.R."/>
            <person name="Mateo E."/>
        </authorList>
    </citation>
    <scope>NUCLEOTIDE SEQUENCE [LARGE SCALE GENOMIC DNA]</scope>
    <source>
        <strain evidence="1">CECT 8546</strain>
    </source>
</reference>
<evidence type="ECO:0000313" key="1">
    <source>
        <dbReference type="EMBL" id="KON63524.1"/>
    </source>
</evidence>
<accession>A0A0M0EE23</accession>
<gene>
    <name evidence="1" type="ORF">KOEU_29960</name>
</gene>
<name>A0A0M0EE23_KOMEU</name>
<sequence length="83" mass="9376">MLIRFNHDSGCPSHRQFAPLSGKSVGDPSRKQLECYGIKASSPSHATCVRMVKGQKQARNRNREIRDGRRTVQYCPFCRPTGI</sequence>
<organism evidence="1 2">
    <name type="scientific">Komagataeibacter europaeus</name>
    <name type="common">Gluconacetobacter europaeus</name>
    <dbReference type="NCBI Taxonomy" id="33995"/>
    <lineage>
        <taxon>Bacteria</taxon>
        <taxon>Pseudomonadati</taxon>
        <taxon>Pseudomonadota</taxon>
        <taxon>Alphaproteobacteria</taxon>
        <taxon>Acetobacterales</taxon>
        <taxon>Acetobacteraceae</taxon>
        <taxon>Komagataeibacter</taxon>
    </lineage>
</organism>
<comment type="caution">
    <text evidence="1">The sequence shown here is derived from an EMBL/GenBank/DDBJ whole genome shotgun (WGS) entry which is preliminary data.</text>
</comment>
<dbReference type="AlphaFoldDB" id="A0A0M0EE23"/>